<dbReference type="PANTHER" id="PTHR42724">
    <property type="entry name" value="TETRAACYLDISACCHARIDE 4'-KINASE"/>
    <property type="match status" value="1"/>
</dbReference>
<keyword evidence="16" id="KW-1185">Reference proteome</keyword>
<keyword evidence="14" id="KW-0812">Transmembrane</keyword>
<keyword evidence="11 13" id="KW-0443">Lipid metabolism</keyword>
<dbReference type="Pfam" id="PF02606">
    <property type="entry name" value="LpxK"/>
    <property type="match status" value="1"/>
</dbReference>
<comment type="catalytic activity">
    <reaction evidence="13">
        <text>a lipid A disaccharide + ATP = a lipid IVA + ADP + H(+)</text>
        <dbReference type="Rhea" id="RHEA:67840"/>
        <dbReference type="ChEBI" id="CHEBI:15378"/>
        <dbReference type="ChEBI" id="CHEBI:30616"/>
        <dbReference type="ChEBI" id="CHEBI:176343"/>
        <dbReference type="ChEBI" id="CHEBI:176425"/>
        <dbReference type="ChEBI" id="CHEBI:456216"/>
        <dbReference type="EC" id="2.7.1.130"/>
    </reaction>
</comment>
<dbReference type="HAMAP" id="MF_00409">
    <property type="entry name" value="LpxK"/>
    <property type="match status" value="1"/>
</dbReference>
<dbReference type="SUPFAM" id="SSF52540">
    <property type="entry name" value="P-loop containing nucleoside triphosphate hydrolases"/>
    <property type="match status" value="1"/>
</dbReference>
<dbReference type="GO" id="GO:0009029">
    <property type="term" value="F:lipid-A 4'-kinase activity"/>
    <property type="evidence" value="ECO:0007669"/>
    <property type="project" value="UniProtKB-EC"/>
</dbReference>
<keyword evidence="10 13" id="KW-0067">ATP-binding</keyword>
<comment type="pathway">
    <text evidence="2 13">Glycolipid biosynthesis; lipid IV(A) biosynthesis; lipid IV(A) from (3R)-3-hydroxytetradecanoyl-[acyl-carrier-protein] and UDP-N-acetyl-alpha-D-glucosamine: step 6/6.</text>
</comment>
<keyword evidence="5 13" id="KW-0444">Lipid biosynthesis</keyword>
<evidence type="ECO:0000256" key="6">
    <source>
        <dbReference type="ARBA" id="ARBA00022556"/>
    </source>
</evidence>
<dbReference type="PANTHER" id="PTHR42724:SF1">
    <property type="entry name" value="TETRAACYLDISACCHARIDE 4'-KINASE, MITOCHONDRIAL-RELATED"/>
    <property type="match status" value="1"/>
</dbReference>
<comment type="similarity">
    <text evidence="13">Belongs to the LpxK family.</text>
</comment>
<reference evidence="16" key="1">
    <citation type="submission" date="2023-07" db="EMBL/GenBank/DDBJ databases">
        <title>The carbon used by Thiothrix.</title>
        <authorList>
            <person name="Chen L."/>
        </authorList>
    </citation>
    <scope>NUCLEOTIDE SEQUENCE [LARGE SCALE GENOMIC DNA]</scope>
</reference>
<dbReference type="InterPro" id="IPR003758">
    <property type="entry name" value="LpxK"/>
</dbReference>
<keyword evidence="9 13" id="KW-0418">Kinase</keyword>
<keyword evidence="7 13" id="KW-0808">Transferase</keyword>
<accession>A0ABU6CY92</accession>
<dbReference type="EMBL" id="JAYMYJ010000112">
    <property type="protein sequence ID" value="MEB4591796.1"/>
    <property type="molecule type" value="Genomic_DNA"/>
</dbReference>
<evidence type="ECO:0000256" key="2">
    <source>
        <dbReference type="ARBA" id="ARBA00004870"/>
    </source>
</evidence>
<gene>
    <name evidence="13 15" type="primary">lpxK</name>
    <name evidence="15" type="ORF">VSS37_12460</name>
</gene>
<dbReference type="InterPro" id="IPR027417">
    <property type="entry name" value="P-loop_NTPase"/>
</dbReference>
<keyword evidence="14" id="KW-1133">Transmembrane helix</keyword>
<evidence type="ECO:0000256" key="3">
    <source>
        <dbReference type="ARBA" id="ARBA00012071"/>
    </source>
</evidence>
<sequence>MKMRRRLERWLLDVWYGDGRLGQYLLLPLSGIFCVLAALRRWRHQRRQIRHPVTVIVVGNISVGGTGKTPLVIWLVERLREAGFTPGVVSRGFGAKGGQRLVAQSDRAAEVGDEPLLIVQRTGVPLALGRDRNQAIAALLQQSACDVVVADDGLQHYRMGRDLEVCVVDGERRFGNGFCLPAGPLREPVSRLKHCDFVVTNGETMQVGGDMLVNLATAAQQALAGFAGRTVHVVTGIGNPQRFIRTLEQAGLQVLPHIYPDHHAFSGAELQFDDAFPILMTEKDAVKCRQFVTPNVWCLPVTAVLDAQLAATLLTRLQGFRHG</sequence>
<dbReference type="Proteomes" id="UP001308005">
    <property type="component" value="Unassembled WGS sequence"/>
</dbReference>
<evidence type="ECO:0000256" key="14">
    <source>
        <dbReference type="SAM" id="Phobius"/>
    </source>
</evidence>
<evidence type="ECO:0000256" key="7">
    <source>
        <dbReference type="ARBA" id="ARBA00022679"/>
    </source>
</evidence>
<evidence type="ECO:0000256" key="11">
    <source>
        <dbReference type="ARBA" id="ARBA00023098"/>
    </source>
</evidence>
<keyword evidence="8 13" id="KW-0547">Nucleotide-binding</keyword>
<dbReference type="RefSeq" id="WP_324695671.1">
    <property type="nucleotide sequence ID" value="NZ_JAYMYJ010000112.1"/>
</dbReference>
<protein>
    <recommendedName>
        <fullName evidence="4 13">Tetraacyldisaccharide 4'-kinase</fullName>
        <ecNumber evidence="3 13">2.7.1.130</ecNumber>
    </recommendedName>
    <alternativeName>
        <fullName evidence="12 13">Lipid A 4'-kinase</fullName>
    </alternativeName>
</protein>
<proteinExistence type="inferred from homology"/>
<evidence type="ECO:0000256" key="9">
    <source>
        <dbReference type="ARBA" id="ARBA00022777"/>
    </source>
</evidence>
<feature type="transmembrane region" description="Helical" evidence="14">
    <location>
        <begin position="20"/>
        <end position="39"/>
    </location>
</feature>
<organism evidence="15 16">
    <name type="scientific">Candidatus Thiothrix phosphatis</name>
    <dbReference type="NCBI Taxonomy" id="3112415"/>
    <lineage>
        <taxon>Bacteria</taxon>
        <taxon>Pseudomonadati</taxon>
        <taxon>Pseudomonadota</taxon>
        <taxon>Gammaproteobacteria</taxon>
        <taxon>Thiotrichales</taxon>
        <taxon>Thiotrichaceae</taxon>
        <taxon>Thiothrix</taxon>
    </lineage>
</organism>
<keyword evidence="6 13" id="KW-0441">Lipid A biosynthesis</keyword>
<evidence type="ECO:0000313" key="15">
    <source>
        <dbReference type="EMBL" id="MEB4591796.1"/>
    </source>
</evidence>
<evidence type="ECO:0000256" key="13">
    <source>
        <dbReference type="HAMAP-Rule" id="MF_00409"/>
    </source>
</evidence>
<comment type="function">
    <text evidence="1 13">Transfers the gamma-phosphate of ATP to the 4'-position of a tetraacyldisaccharide 1-phosphate intermediate (termed DS-1-P) to form tetraacyldisaccharide 1,4'-bis-phosphate (lipid IVA).</text>
</comment>
<comment type="caution">
    <text evidence="15">The sequence shown here is derived from an EMBL/GenBank/DDBJ whole genome shotgun (WGS) entry which is preliminary data.</text>
</comment>
<evidence type="ECO:0000313" key="16">
    <source>
        <dbReference type="Proteomes" id="UP001308005"/>
    </source>
</evidence>
<evidence type="ECO:0000256" key="1">
    <source>
        <dbReference type="ARBA" id="ARBA00002274"/>
    </source>
</evidence>
<evidence type="ECO:0000256" key="10">
    <source>
        <dbReference type="ARBA" id="ARBA00022840"/>
    </source>
</evidence>
<evidence type="ECO:0000256" key="12">
    <source>
        <dbReference type="ARBA" id="ARBA00029757"/>
    </source>
</evidence>
<name>A0ABU6CY92_9GAMM</name>
<evidence type="ECO:0000256" key="8">
    <source>
        <dbReference type="ARBA" id="ARBA00022741"/>
    </source>
</evidence>
<evidence type="ECO:0000256" key="4">
    <source>
        <dbReference type="ARBA" id="ARBA00016436"/>
    </source>
</evidence>
<dbReference type="NCBIfam" id="TIGR00682">
    <property type="entry name" value="lpxK"/>
    <property type="match status" value="1"/>
</dbReference>
<dbReference type="EC" id="2.7.1.130" evidence="3 13"/>
<evidence type="ECO:0000256" key="5">
    <source>
        <dbReference type="ARBA" id="ARBA00022516"/>
    </source>
</evidence>
<feature type="binding site" evidence="13">
    <location>
        <begin position="62"/>
        <end position="69"/>
    </location>
    <ligand>
        <name>ATP</name>
        <dbReference type="ChEBI" id="CHEBI:30616"/>
    </ligand>
</feature>
<keyword evidence="14" id="KW-0472">Membrane</keyword>